<organism evidence="1">
    <name type="scientific">marine sediment metagenome</name>
    <dbReference type="NCBI Taxonomy" id="412755"/>
    <lineage>
        <taxon>unclassified sequences</taxon>
        <taxon>metagenomes</taxon>
        <taxon>ecological metagenomes</taxon>
    </lineage>
</organism>
<protein>
    <submittedName>
        <fullName evidence="1">Uncharacterized protein</fullName>
    </submittedName>
</protein>
<sequence length="83" mass="9853">MNFTVLSYFKLKYNFRKRNNMNDLEKWEFGSLEWCKFAAETGVKLINQANLDLSKYEWGFSEVKGELKALQSVGILDEPFYRN</sequence>
<feature type="non-terminal residue" evidence="1">
    <location>
        <position position="83"/>
    </location>
</feature>
<name>X1VQ52_9ZZZZ</name>
<reference evidence="1" key="1">
    <citation type="journal article" date="2014" name="Front. Microbiol.">
        <title>High frequency of phylogenetically diverse reductive dehalogenase-homologous genes in deep subseafloor sedimentary metagenomes.</title>
        <authorList>
            <person name="Kawai M."/>
            <person name="Futagami T."/>
            <person name="Toyoda A."/>
            <person name="Takaki Y."/>
            <person name="Nishi S."/>
            <person name="Hori S."/>
            <person name="Arai W."/>
            <person name="Tsubouchi T."/>
            <person name="Morono Y."/>
            <person name="Uchiyama I."/>
            <person name="Ito T."/>
            <person name="Fujiyama A."/>
            <person name="Inagaki F."/>
            <person name="Takami H."/>
        </authorList>
    </citation>
    <scope>NUCLEOTIDE SEQUENCE</scope>
    <source>
        <strain evidence="1">Expedition CK06-06</strain>
    </source>
</reference>
<gene>
    <name evidence="1" type="ORF">S12H4_61210</name>
</gene>
<comment type="caution">
    <text evidence="1">The sequence shown here is derived from an EMBL/GenBank/DDBJ whole genome shotgun (WGS) entry which is preliminary data.</text>
</comment>
<dbReference type="EMBL" id="BARW01040551">
    <property type="protein sequence ID" value="GAJ18781.1"/>
    <property type="molecule type" value="Genomic_DNA"/>
</dbReference>
<accession>X1VQ52</accession>
<dbReference type="AlphaFoldDB" id="X1VQ52"/>
<proteinExistence type="predicted"/>
<evidence type="ECO:0000313" key="1">
    <source>
        <dbReference type="EMBL" id="GAJ18781.1"/>
    </source>
</evidence>